<dbReference type="SUPFAM" id="SSF49562">
    <property type="entry name" value="C2 domain (Calcium/lipid-binding domain, CaLB)"/>
    <property type="match status" value="1"/>
</dbReference>
<protein>
    <recommendedName>
        <fullName evidence="3">C2 domain-containing protein</fullName>
    </recommendedName>
</protein>
<feature type="domain" description="C2" evidence="3">
    <location>
        <begin position="35"/>
        <end position="154"/>
    </location>
</feature>
<name>A0AAN9FEZ8_CROPI</name>
<comment type="caution">
    <text evidence="4">The sequence shown here is derived from an EMBL/GenBank/DDBJ whole genome shotgun (WGS) entry which is preliminary data.</text>
</comment>
<dbReference type="GO" id="GO:0046872">
    <property type="term" value="F:metal ion binding"/>
    <property type="evidence" value="ECO:0007669"/>
    <property type="project" value="UniProtKB-KW"/>
</dbReference>
<dbReference type="InterPro" id="IPR000008">
    <property type="entry name" value="C2_dom"/>
</dbReference>
<evidence type="ECO:0000313" key="5">
    <source>
        <dbReference type="Proteomes" id="UP001372338"/>
    </source>
</evidence>
<dbReference type="PANTHER" id="PTHR46502:SF14">
    <property type="entry name" value="CALCIUM-DEPENDENT LIPID-BINDING (CALB DOMAIN) FAMILY PROTEIN"/>
    <property type="match status" value="1"/>
</dbReference>
<dbReference type="Pfam" id="PF00168">
    <property type="entry name" value="C2"/>
    <property type="match status" value="1"/>
</dbReference>
<dbReference type="PROSITE" id="PS50004">
    <property type="entry name" value="C2"/>
    <property type="match status" value="1"/>
</dbReference>
<dbReference type="EMBL" id="JAYWIO010000003">
    <property type="protein sequence ID" value="KAK7274445.1"/>
    <property type="molecule type" value="Genomic_DNA"/>
</dbReference>
<gene>
    <name evidence="4" type="ORF">RIF29_15533</name>
</gene>
<proteinExistence type="predicted"/>
<evidence type="ECO:0000256" key="2">
    <source>
        <dbReference type="ARBA" id="ARBA00022837"/>
    </source>
</evidence>
<evidence type="ECO:0000256" key="1">
    <source>
        <dbReference type="ARBA" id="ARBA00022723"/>
    </source>
</evidence>
<keyword evidence="1" id="KW-0479">Metal-binding</keyword>
<dbReference type="InterPro" id="IPR035892">
    <property type="entry name" value="C2_domain_sf"/>
</dbReference>
<reference evidence="4 5" key="1">
    <citation type="submission" date="2024-01" db="EMBL/GenBank/DDBJ databases">
        <title>The genomes of 5 underutilized Papilionoideae crops provide insights into root nodulation and disease resistanc.</title>
        <authorList>
            <person name="Yuan L."/>
        </authorList>
    </citation>
    <scope>NUCLEOTIDE SEQUENCE [LARGE SCALE GENOMIC DNA]</scope>
    <source>
        <strain evidence="4">ZHUSHIDOU_FW_LH</strain>
        <tissue evidence="4">Leaf</tissue>
    </source>
</reference>
<keyword evidence="5" id="KW-1185">Reference proteome</keyword>
<keyword evidence="2" id="KW-0106">Calcium</keyword>
<dbReference type="SMART" id="SM00239">
    <property type="entry name" value="C2"/>
    <property type="match status" value="1"/>
</dbReference>
<organism evidence="4 5">
    <name type="scientific">Crotalaria pallida</name>
    <name type="common">Smooth rattlebox</name>
    <name type="synonym">Crotalaria striata</name>
    <dbReference type="NCBI Taxonomy" id="3830"/>
    <lineage>
        <taxon>Eukaryota</taxon>
        <taxon>Viridiplantae</taxon>
        <taxon>Streptophyta</taxon>
        <taxon>Embryophyta</taxon>
        <taxon>Tracheophyta</taxon>
        <taxon>Spermatophyta</taxon>
        <taxon>Magnoliopsida</taxon>
        <taxon>eudicotyledons</taxon>
        <taxon>Gunneridae</taxon>
        <taxon>Pentapetalae</taxon>
        <taxon>rosids</taxon>
        <taxon>fabids</taxon>
        <taxon>Fabales</taxon>
        <taxon>Fabaceae</taxon>
        <taxon>Papilionoideae</taxon>
        <taxon>50 kb inversion clade</taxon>
        <taxon>genistoids sensu lato</taxon>
        <taxon>core genistoids</taxon>
        <taxon>Crotalarieae</taxon>
        <taxon>Crotalaria</taxon>
    </lineage>
</organism>
<dbReference type="Proteomes" id="UP001372338">
    <property type="component" value="Unassembled WGS sequence"/>
</dbReference>
<evidence type="ECO:0000259" key="3">
    <source>
        <dbReference type="PROSITE" id="PS50004"/>
    </source>
</evidence>
<sequence>MGIDLWDMMYRITLEDPEYAKLLVLLEIHERFDDTEEDLELEEIYRHMKTGILEVLLVNAKGIKHKNLVGTPSYYVVIECGTQSQRSKVSSGKHKKPWWNEKFIFDFTSFDCKNSTHLKCRIMAAKHFRHGGFVGEAKVYIGGIITEGTDQGYIEIRPAAYNVVLEDDSYKGQIKIGFKFIANKEKYVMEKRDFIAEEKEPSHSICDSIRNMWGISWWKILFFYGKKSSKDKQKRT</sequence>
<evidence type="ECO:0000313" key="4">
    <source>
        <dbReference type="EMBL" id="KAK7274445.1"/>
    </source>
</evidence>
<dbReference type="Gene3D" id="2.60.40.150">
    <property type="entry name" value="C2 domain"/>
    <property type="match status" value="1"/>
</dbReference>
<dbReference type="PANTHER" id="PTHR46502">
    <property type="entry name" value="C2 DOMAIN-CONTAINING"/>
    <property type="match status" value="1"/>
</dbReference>
<accession>A0AAN9FEZ8</accession>
<dbReference type="AlphaFoldDB" id="A0AAN9FEZ8"/>